<proteinExistence type="predicted"/>
<protein>
    <submittedName>
        <fullName evidence="1">Uncharacterized protein</fullName>
    </submittedName>
</protein>
<evidence type="ECO:0000313" key="1">
    <source>
        <dbReference type="EMBL" id="KAI4831823.1"/>
    </source>
</evidence>
<keyword evidence="2" id="KW-1185">Reference proteome</keyword>
<dbReference type="Proteomes" id="UP001057452">
    <property type="component" value="Chromosome 2"/>
</dbReference>
<comment type="caution">
    <text evidence="1">The sequence shown here is derived from an EMBL/GenBank/DDBJ whole genome shotgun (WGS) entry which is preliminary data.</text>
</comment>
<feature type="non-terminal residue" evidence="1">
    <location>
        <position position="62"/>
    </location>
</feature>
<feature type="non-terminal residue" evidence="1">
    <location>
        <position position="1"/>
    </location>
</feature>
<organism evidence="1 2">
    <name type="scientific">Chaenocephalus aceratus</name>
    <name type="common">Blackfin icefish</name>
    <name type="synonym">Chaenichthys aceratus</name>
    <dbReference type="NCBI Taxonomy" id="36190"/>
    <lineage>
        <taxon>Eukaryota</taxon>
        <taxon>Metazoa</taxon>
        <taxon>Chordata</taxon>
        <taxon>Craniata</taxon>
        <taxon>Vertebrata</taxon>
        <taxon>Euteleostomi</taxon>
        <taxon>Actinopterygii</taxon>
        <taxon>Neopterygii</taxon>
        <taxon>Teleostei</taxon>
        <taxon>Neoteleostei</taxon>
        <taxon>Acanthomorphata</taxon>
        <taxon>Eupercaria</taxon>
        <taxon>Perciformes</taxon>
        <taxon>Notothenioidei</taxon>
        <taxon>Channichthyidae</taxon>
        <taxon>Chaenocephalus</taxon>
    </lineage>
</organism>
<dbReference type="EMBL" id="CM043786">
    <property type="protein sequence ID" value="KAI4831823.1"/>
    <property type="molecule type" value="Genomic_DNA"/>
</dbReference>
<accession>A0ACB9XXP4</accession>
<sequence length="62" mass="6716">AAADWTAALLPPDADTLSRRGIGTVRSGPFPRSWDKLEPRDTENSADGMRSPYCLGWEPAVS</sequence>
<gene>
    <name evidence="1" type="ORF">KUCAC02_001342</name>
</gene>
<reference evidence="1" key="1">
    <citation type="submission" date="2022-05" db="EMBL/GenBank/DDBJ databases">
        <title>Chromosome-level genome of Chaenocephalus aceratus.</title>
        <authorList>
            <person name="Park H."/>
        </authorList>
    </citation>
    <scope>NUCLEOTIDE SEQUENCE</scope>
    <source>
        <strain evidence="1">KU_202001</strain>
    </source>
</reference>
<evidence type="ECO:0000313" key="2">
    <source>
        <dbReference type="Proteomes" id="UP001057452"/>
    </source>
</evidence>
<name>A0ACB9XXP4_CHAAC</name>